<reference evidence="3 4" key="1">
    <citation type="submission" date="2021-05" db="EMBL/GenBank/DDBJ databases">
        <title>A Polyphasic approach of four new species of the genus Ohtaekwangia: Ohtaekwangia histidinii sp. nov., Ohtaekwangia cretensis sp. nov., Ohtaekwangia indiensis sp. nov., Ohtaekwangia reichenbachii sp. nov. from diverse environment.</title>
        <authorList>
            <person name="Octaviana S."/>
        </authorList>
    </citation>
    <scope>NUCLEOTIDE SEQUENCE [LARGE SCALE GENOMIC DNA]</scope>
    <source>
        <strain evidence="3 4">PWU37</strain>
    </source>
</reference>
<evidence type="ECO:0000313" key="4">
    <source>
        <dbReference type="Proteomes" id="UP001319180"/>
    </source>
</evidence>
<keyword evidence="2" id="KW-0732">Signal</keyword>
<evidence type="ECO:0000256" key="2">
    <source>
        <dbReference type="SAM" id="SignalP"/>
    </source>
</evidence>
<accession>A0AAP2GIM5</accession>
<evidence type="ECO:0000256" key="1">
    <source>
        <dbReference type="SAM" id="MobiDB-lite"/>
    </source>
</evidence>
<dbReference type="AlphaFoldDB" id="A0AAP2GIM5"/>
<organism evidence="3 4">
    <name type="scientific">Dawidia soli</name>
    <dbReference type="NCBI Taxonomy" id="2782352"/>
    <lineage>
        <taxon>Bacteria</taxon>
        <taxon>Pseudomonadati</taxon>
        <taxon>Bacteroidota</taxon>
        <taxon>Cytophagia</taxon>
        <taxon>Cytophagales</taxon>
        <taxon>Chryseotaleaceae</taxon>
        <taxon>Dawidia</taxon>
    </lineage>
</organism>
<feature type="chain" id="PRO_5042920661" evidence="2">
    <location>
        <begin position="27"/>
        <end position="510"/>
    </location>
</feature>
<feature type="compositionally biased region" description="Basic and acidic residues" evidence="1">
    <location>
        <begin position="82"/>
        <end position="92"/>
    </location>
</feature>
<comment type="caution">
    <text evidence="3">The sequence shown here is derived from an EMBL/GenBank/DDBJ whole genome shotgun (WGS) entry which is preliminary data.</text>
</comment>
<name>A0AAP2GIM5_9BACT</name>
<feature type="signal peptide" evidence="2">
    <location>
        <begin position="1"/>
        <end position="26"/>
    </location>
</feature>
<dbReference type="Proteomes" id="UP001319180">
    <property type="component" value="Unassembled WGS sequence"/>
</dbReference>
<keyword evidence="4" id="KW-1185">Reference proteome</keyword>
<gene>
    <name evidence="3" type="ORF">KK078_13545</name>
</gene>
<sequence>MKRHTTISLRCLLGVLLLTATLPAAAQIKAERSATKKVTITPKRGYKEAHPPVKSLPDPPKPPSQQPSGPLNPNLPQLPQDNLKEPSKERRGPANIPFFLTSQIDADREFNAPDVLHVFNTVYRDANLQAGYYYFLPASYNLSWTAGTGKYDFNATYSAANANGRGETTVTAILKPRTSSHELKFVRELVQGNIKGKPEAPHGVTDLIAMPMAQAPEIAFSNLGQFDVESKDISIRAPSDLMDPIYISFTTSRIDDLMGMFFNNIGLYGDVIIYPAGEGMPASIRIPFNLKIDDPGTFGRFELQAENWRTGWQNKTDFPVVLTHFNVLRKEPSGNFKIYTWQTGDPEVPEQARVRFDASRVPTWIDQDAGVVKMWMDYTVKPCVACNGTVKEKIIKGTSSSRVRNIELTVLTPLEFTAAQLLKVRIRSFQADPNGLSKADLPTLTITKDNTTLSGGQIFVPDGASPDFEYMLQVFMPDGTRYESDQWKKASDLDIVIGTSQVKEMISHFK</sequence>
<dbReference type="EMBL" id="JAHESC010000018">
    <property type="protein sequence ID" value="MBT1687590.1"/>
    <property type="molecule type" value="Genomic_DNA"/>
</dbReference>
<evidence type="ECO:0000313" key="3">
    <source>
        <dbReference type="EMBL" id="MBT1687590.1"/>
    </source>
</evidence>
<protein>
    <submittedName>
        <fullName evidence="3">Uncharacterized protein</fullName>
    </submittedName>
</protein>
<proteinExistence type="predicted"/>
<feature type="region of interest" description="Disordered" evidence="1">
    <location>
        <begin position="31"/>
        <end position="94"/>
    </location>
</feature>
<dbReference type="RefSeq" id="WP_254090821.1">
    <property type="nucleotide sequence ID" value="NZ_JAHESC010000018.1"/>
</dbReference>
<feature type="compositionally biased region" description="Low complexity" evidence="1">
    <location>
        <begin position="66"/>
        <end position="81"/>
    </location>
</feature>